<feature type="compositionally biased region" description="Polar residues" evidence="1">
    <location>
        <begin position="388"/>
        <end position="405"/>
    </location>
</feature>
<organism evidence="2 3">
    <name type="scientific">Apiospora arundinis</name>
    <dbReference type="NCBI Taxonomy" id="335852"/>
    <lineage>
        <taxon>Eukaryota</taxon>
        <taxon>Fungi</taxon>
        <taxon>Dikarya</taxon>
        <taxon>Ascomycota</taxon>
        <taxon>Pezizomycotina</taxon>
        <taxon>Sordariomycetes</taxon>
        <taxon>Xylariomycetidae</taxon>
        <taxon>Amphisphaeriales</taxon>
        <taxon>Apiosporaceae</taxon>
        <taxon>Apiospora</taxon>
    </lineage>
</organism>
<sequence>MVDSFTRKLVHIQAVANTLSRDVEKLRSEVHHAKLSATRVPGPSPTPPPHAQTARPMATSVQPTNQQNWTTATATELQARQRRYQYILDRTRSLPKNQFLDLVQEELQRIWQEDPRSAVHPKLPRHMMTNRMRSQAAQAVKGEWVKQGIWQPSFEGLIQKRYLNVGVWKHQEVMCLIDANGLDLEKYPNTYARMCRHRDASRPCNQFRHQVDKVRDRLLDEWRQSAYAKEKNSKYGTKATRVSLPPANIDSQAYREVRQAWMKRRIWDRSWEALPGQHWRHERPLEEFLTPQEAQWYAEIKATWVEPGPSGPHRLVHRLEAERGVLEIFDRLSGSTLGMFQDVQQRGLKRGRSLYSSSDADDSSEDEQEETEEEIEEPPPKRREFQATVVSTCDSEPSANPTQSGLKRDRKTWKSPFVVEDGDD</sequence>
<comment type="caution">
    <text evidence="2">The sequence shown here is derived from an EMBL/GenBank/DDBJ whole genome shotgun (WGS) entry which is preliminary data.</text>
</comment>
<proteinExistence type="predicted"/>
<reference evidence="2 3" key="1">
    <citation type="journal article" date="2024" name="IMA Fungus">
        <title>Apiospora arundinis, a panoply of carbohydrate-active enzymes and secondary metabolites.</title>
        <authorList>
            <person name="Sorensen T."/>
            <person name="Petersen C."/>
            <person name="Muurmann A.T."/>
            <person name="Christiansen J.V."/>
            <person name="Brundto M.L."/>
            <person name="Overgaard C.K."/>
            <person name="Boysen A.T."/>
            <person name="Wollenberg R.D."/>
            <person name="Larsen T.O."/>
            <person name="Sorensen J.L."/>
            <person name="Nielsen K.L."/>
            <person name="Sondergaard T.E."/>
        </authorList>
    </citation>
    <scope>NUCLEOTIDE SEQUENCE [LARGE SCALE GENOMIC DNA]</scope>
    <source>
        <strain evidence="2 3">AAU 773</strain>
    </source>
</reference>
<feature type="region of interest" description="Disordered" evidence="1">
    <location>
        <begin position="36"/>
        <end position="65"/>
    </location>
</feature>
<dbReference type="EMBL" id="JAPCWZ010000010">
    <property type="protein sequence ID" value="KAK8849039.1"/>
    <property type="molecule type" value="Genomic_DNA"/>
</dbReference>
<protein>
    <submittedName>
        <fullName evidence="2">Major royal jelly protein</fullName>
    </submittedName>
</protein>
<evidence type="ECO:0000256" key="1">
    <source>
        <dbReference type="SAM" id="MobiDB-lite"/>
    </source>
</evidence>
<evidence type="ECO:0000313" key="3">
    <source>
        <dbReference type="Proteomes" id="UP001390339"/>
    </source>
</evidence>
<name>A0ABR2HMA1_9PEZI</name>
<evidence type="ECO:0000313" key="2">
    <source>
        <dbReference type="EMBL" id="KAK8849039.1"/>
    </source>
</evidence>
<feature type="compositionally biased region" description="Acidic residues" evidence="1">
    <location>
        <begin position="359"/>
        <end position="377"/>
    </location>
</feature>
<gene>
    <name evidence="2" type="ORF">PGQ11_015519</name>
</gene>
<keyword evidence="3" id="KW-1185">Reference proteome</keyword>
<feature type="region of interest" description="Disordered" evidence="1">
    <location>
        <begin position="348"/>
        <end position="424"/>
    </location>
</feature>
<accession>A0ABR2HMA1</accession>
<dbReference type="Proteomes" id="UP001390339">
    <property type="component" value="Unassembled WGS sequence"/>
</dbReference>